<reference evidence="1" key="1">
    <citation type="submission" date="2021-01" db="EMBL/GenBank/DDBJ databases">
        <authorList>
            <consortium name="Genoscope - CEA"/>
            <person name="William W."/>
        </authorList>
    </citation>
    <scope>NUCLEOTIDE SEQUENCE</scope>
</reference>
<gene>
    <name evidence="1" type="ORF">DARMORV10_A04P18160.1</name>
</gene>
<dbReference type="AlphaFoldDB" id="A0A817B0B0"/>
<organism evidence="1">
    <name type="scientific">Brassica napus</name>
    <name type="common">Rape</name>
    <dbReference type="NCBI Taxonomy" id="3708"/>
    <lineage>
        <taxon>Eukaryota</taxon>
        <taxon>Viridiplantae</taxon>
        <taxon>Streptophyta</taxon>
        <taxon>Embryophyta</taxon>
        <taxon>Tracheophyta</taxon>
        <taxon>Spermatophyta</taxon>
        <taxon>Magnoliopsida</taxon>
        <taxon>eudicotyledons</taxon>
        <taxon>Gunneridae</taxon>
        <taxon>Pentapetalae</taxon>
        <taxon>rosids</taxon>
        <taxon>malvids</taxon>
        <taxon>Brassicales</taxon>
        <taxon>Brassicaceae</taxon>
        <taxon>Brassiceae</taxon>
        <taxon>Brassica</taxon>
    </lineage>
</organism>
<dbReference type="EMBL" id="HG994358">
    <property type="protein sequence ID" value="CAF2278446.1"/>
    <property type="molecule type" value="Genomic_DNA"/>
</dbReference>
<sequence length="48" mass="5572">MPPRVAVRGSELSRWQLTWRNQKGVNPTLYIKITDIIAKISKIYCVNL</sequence>
<accession>A0A817B0B0</accession>
<protein>
    <submittedName>
        <fullName evidence="1">(rape) hypothetical protein</fullName>
    </submittedName>
</protein>
<proteinExistence type="predicted"/>
<dbReference type="Proteomes" id="UP001295469">
    <property type="component" value="Chromosome A04"/>
</dbReference>
<name>A0A817B0B0_BRANA</name>
<evidence type="ECO:0000313" key="1">
    <source>
        <dbReference type="EMBL" id="CAF2278446.1"/>
    </source>
</evidence>